<sequence>MALSEDSKERIVRTVDFGKQVLHYGWVPFVLYIGYTQGGRPSLIKLISPLA</sequence>
<keyword evidence="9" id="KW-0472">Membrane</keyword>
<evidence type="ECO:0000256" key="8">
    <source>
        <dbReference type="ARBA" id="ARBA00023128"/>
    </source>
</evidence>
<dbReference type="AlphaFoldDB" id="A0A316W5C6"/>
<keyword evidence="8" id="KW-0496">Mitochondrion</keyword>
<dbReference type="EMBL" id="KZ819362">
    <property type="protein sequence ID" value="PWN44298.1"/>
    <property type="molecule type" value="Genomic_DNA"/>
</dbReference>
<keyword evidence="5" id="KW-1000">Mitochondrion outer membrane</keyword>
<dbReference type="PANTHER" id="PTHR34944:SF2">
    <property type="entry name" value="MITOCHONDRIAL IMPORT RECEPTOR SUBUNIT TOM7"/>
    <property type="match status" value="1"/>
</dbReference>
<dbReference type="PANTHER" id="PTHR34944">
    <property type="entry name" value="MITOCHONDRIAL IMPORT RECEPTOR SUBUNIT TOM7"/>
    <property type="match status" value="1"/>
</dbReference>
<organism evidence="10 11">
    <name type="scientific">Ceraceosorus guamensis</name>
    <dbReference type="NCBI Taxonomy" id="1522189"/>
    <lineage>
        <taxon>Eukaryota</taxon>
        <taxon>Fungi</taxon>
        <taxon>Dikarya</taxon>
        <taxon>Basidiomycota</taxon>
        <taxon>Ustilaginomycotina</taxon>
        <taxon>Exobasidiomycetes</taxon>
        <taxon>Ceraceosorales</taxon>
        <taxon>Ceraceosoraceae</taxon>
        <taxon>Ceraceosorus</taxon>
    </lineage>
</organism>
<evidence type="ECO:0000256" key="3">
    <source>
        <dbReference type="ARBA" id="ARBA00022448"/>
    </source>
</evidence>
<keyword evidence="7" id="KW-1133">Transmembrane helix</keyword>
<dbReference type="OrthoDB" id="284357at2759"/>
<dbReference type="FunCoup" id="A0A316W5C6">
    <property type="interactions" value="23"/>
</dbReference>
<evidence type="ECO:0000256" key="5">
    <source>
        <dbReference type="ARBA" id="ARBA00022787"/>
    </source>
</evidence>
<keyword evidence="3" id="KW-0813">Transport</keyword>
<evidence type="ECO:0000313" key="11">
    <source>
        <dbReference type="Proteomes" id="UP000245783"/>
    </source>
</evidence>
<dbReference type="InParanoid" id="A0A316W5C6"/>
<evidence type="ECO:0000256" key="2">
    <source>
        <dbReference type="ARBA" id="ARBA00010917"/>
    </source>
</evidence>
<keyword evidence="4" id="KW-0812">Transmembrane</keyword>
<evidence type="ECO:0000256" key="7">
    <source>
        <dbReference type="ARBA" id="ARBA00022989"/>
    </source>
</evidence>
<dbReference type="RefSeq" id="XP_025371458.1">
    <property type="nucleotide sequence ID" value="XM_025513344.1"/>
</dbReference>
<comment type="subcellular location">
    <subcellularLocation>
        <location evidence="1">Mitochondrion outer membrane</location>
        <topology evidence="1">Single-pass membrane protein</topology>
    </subcellularLocation>
</comment>
<dbReference type="STRING" id="1522189.A0A316W5C6"/>
<keyword evidence="10" id="KW-0675">Receptor</keyword>
<dbReference type="GO" id="GO:0005742">
    <property type="term" value="C:mitochondrial outer membrane translocase complex"/>
    <property type="evidence" value="ECO:0007669"/>
    <property type="project" value="InterPro"/>
</dbReference>
<dbReference type="Proteomes" id="UP000245783">
    <property type="component" value="Unassembled WGS sequence"/>
</dbReference>
<proteinExistence type="inferred from homology"/>
<dbReference type="Pfam" id="PF08038">
    <property type="entry name" value="Tom7"/>
    <property type="match status" value="1"/>
</dbReference>
<dbReference type="GeneID" id="37035214"/>
<evidence type="ECO:0000256" key="4">
    <source>
        <dbReference type="ARBA" id="ARBA00022692"/>
    </source>
</evidence>
<evidence type="ECO:0000313" key="10">
    <source>
        <dbReference type="EMBL" id="PWN44298.1"/>
    </source>
</evidence>
<dbReference type="GO" id="GO:0030150">
    <property type="term" value="P:protein import into mitochondrial matrix"/>
    <property type="evidence" value="ECO:0007669"/>
    <property type="project" value="InterPro"/>
</dbReference>
<name>A0A316W5C6_9BASI</name>
<keyword evidence="11" id="KW-1185">Reference proteome</keyword>
<dbReference type="InterPro" id="IPR012621">
    <property type="entry name" value="Tom7"/>
</dbReference>
<accession>A0A316W5C6</accession>
<evidence type="ECO:0000256" key="1">
    <source>
        <dbReference type="ARBA" id="ARBA00004572"/>
    </source>
</evidence>
<keyword evidence="6" id="KW-0653">Protein transport</keyword>
<evidence type="ECO:0000256" key="6">
    <source>
        <dbReference type="ARBA" id="ARBA00022927"/>
    </source>
</evidence>
<comment type="similarity">
    <text evidence="2">Belongs to the Tom7 family.</text>
</comment>
<dbReference type="GO" id="GO:0045040">
    <property type="term" value="P:protein insertion into mitochondrial outer membrane"/>
    <property type="evidence" value="ECO:0007669"/>
    <property type="project" value="TreeGrafter"/>
</dbReference>
<protein>
    <submittedName>
        <fullName evidence="10">Putative mitochondrial import receptor subunit tom7</fullName>
    </submittedName>
</protein>
<evidence type="ECO:0000256" key="9">
    <source>
        <dbReference type="ARBA" id="ARBA00023136"/>
    </source>
</evidence>
<gene>
    <name evidence="10" type="ORF">IE81DRAFT_321451</name>
</gene>
<reference evidence="10 11" key="1">
    <citation type="journal article" date="2018" name="Mol. Biol. Evol.">
        <title>Broad Genomic Sampling Reveals a Smut Pathogenic Ancestry of the Fungal Clade Ustilaginomycotina.</title>
        <authorList>
            <person name="Kijpornyongpan T."/>
            <person name="Mondo S.J."/>
            <person name="Barry K."/>
            <person name="Sandor L."/>
            <person name="Lee J."/>
            <person name="Lipzen A."/>
            <person name="Pangilinan J."/>
            <person name="LaButti K."/>
            <person name="Hainaut M."/>
            <person name="Henrissat B."/>
            <person name="Grigoriev I.V."/>
            <person name="Spatafora J.W."/>
            <person name="Aime M.C."/>
        </authorList>
    </citation>
    <scope>NUCLEOTIDE SEQUENCE [LARGE SCALE GENOMIC DNA]</scope>
    <source>
        <strain evidence="10 11">MCA 4658</strain>
    </source>
</reference>